<keyword evidence="2" id="KW-1185">Reference proteome</keyword>
<dbReference type="SUPFAM" id="SSF82607">
    <property type="entry name" value="YbaB-like"/>
    <property type="match status" value="1"/>
</dbReference>
<name>A0ABY1PRA8_9BACT</name>
<sequence>MFKGLGNLGNIASIIGKLQDLPDRMKELNEQMKSERVTANSSCGHVAITMNGVGEVQDVAVNPVALGAEGQQAVSHETLGQAIQDATNLAGAEAKQLYASAVSQMASDLDINLPGMEGLLSSFTGGNG</sequence>
<evidence type="ECO:0008006" key="3">
    <source>
        <dbReference type="Google" id="ProtNLM"/>
    </source>
</evidence>
<organism evidence="1 2">
    <name type="scientific">Neorhodopirellula lusitana</name>
    <dbReference type="NCBI Taxonomy" id="445327"/>
    <lineage>
        <taxon>Bacteria</taxon>
        <taxon>Pseudomonadati</taxon>
        <taxon>Planctomycetota</taxon>
        <taxon>Planctomycetia</taxon>
        <taxon>Pirellulales</taxon>
        <taxon>Pirellulaceae</taxon>
        <taxon>Neorhodopirellula</taxon>
    </lineage>
</organism>
<protein>
    <recommendedName>
        <fullName evidence="3">Nucleoid-associated protein</fullName>
    </recommendedName>
</protein>
<dbReference type="InterPro" id="IPR004401">
    <property type="entry name" value="YbaB/EbfC"/>
</dbReference>
<dbReference type="Proteomes" id="UP001158067">
    <property type="component" value="Unassembled WGS sequence"/>
</dbReference>
<dbReference type="Pfam" id="PF02575">
    <property type="entry name" value="YbaB_DNA_bd"/>
    <property type="match status" value="1"/>
</dbReference>
<evidence type="ECO:0000313" key="1">
    <source>
        <dbReference type="EMBL" id="SMP38340.1"/>
    </source>
</evidence>
<comment type="caution">
    <text evidence="1">The sequence shown here is derived from an EMBL/GenBank/DDBJ whole genome shotgun (WGS) entry which is preliminary data.</text>
</comment>
<dbReference type="InterPro" id="IPR036894">
    <property type="entry name" value="YbaB-like_sf"/>
</dbReference>
<evidence type="ECO:0000313" key="2">
    <source>
        <dbReference type="Proteomes" id="UP001158067"/>
    </source>
</evidence>
<dbReference type="Gene3D" id="3.30.1310.10">
    <property type="entry name" value="Nucleoid-associated protein YbaB-like domain"/>
    <property type="match status" value="1"/>
</dbReference>
<reference evidence="1 2" key="1">
    <citation type="submission" date="2017-05" db="EMBL/GenBank/DDBJ databases">
        <authorList>
            <person name="Varghese N."/>
            <person name="Submissions S."/>
        </authorList>
    </citation>
    <scope>NUCLEOTIDE SEQUENCE [LARGE SCALE GENOMIC DNA]</scope>
    <source>
        <strain evidence="1 2">DSM 25457</strain>
    </source>
</reference>
<dbReference type="RefSeq" id="WP_283430379.1">
    <property type="nucleotide sequence ID" value="NZ_CAWLDM010000001.1"/>
</dbReference>
<accession>A0ABY1PRA8</accession>
<proteinExistence type="predicted"/>
<dbReference type="EMBL" id="FXUG01000001">
    <property type="protein sequence ID" value="SMP38340.1"/>
    <property type="molecule type" value="Genomic_DNA"/>
</dbReference>
<gene>
    <name evidence="1" type="ORF">SAMN06265222_101113</name>
</gene>